<dbReference type="PANTHER" id="PTHR16441">
    <property type="entry name" value="FIDIPIDINE"/>
    <property type="match status" value="1"/>
</dbReference>
<keyword evidence="2 3" id="KW-0175">Coiled coil</keyword>
<evidence type="ECO:0000313" key="7">
    <source>
        <dbReference type="EMBL" id="KAJ8601359.1"/>
    </source>
</evidence>
<feature type="coiled-coil region" evidence="3">
    <location>
        <begin position="534"/>
        <end position="575"/>
    </location>
</feature>
<dbReference type="Proteomes" id="UP001230188">
    <property type="component" value="Unassembled WGS sequence"/>
</dbReference>
<dbReference type="Pfam" id="PF09762">
    <property type="entry name" value="CCDC93_CC"/>
    <property type="match status" value="1"/>
</dbReference>
<accession>A0AAD7UBG9</accession>
<reference evidence="7" key="1">
    <citation type="submission" date="2023-01" db="EMBL/GenBank/DDBJ databases">
        <title>Metagenome sequencing of chrysophaentin producing Chrysophaeum taylorii.</title>
        <authorList>
            <person name="Davison J."/>
            <person name="Bewley C."/>
        </authorList>
    </citation>
    <scope>NUCLEOTIDE SEQUENCE</scope>
    <source>
        <strain evidence="7">NIES-1699</strain>
    </source>
</reference>
<dbReference type="InterPro" id="IPR048747">
    <property type="entry name" value="CCDC93_N"/>
</dbReference>
<dbReference type="PANTHER" id="PTHR16441:SF0">
    <property type="entry name" value="COILED-COIL DOMAIN-CONTAINING PROTEIN 93"/>
    <property type="match status" value="1"/>
</dbReference>
<protein>
    <recommendedName>
        <fullName evidence="9">CCDC93 coiled-coil domain-containing protein</fullName>
    </recommendedName>
</protein>
<evidence type="ECO:0000256" key="1">
    <source>
        <dbReference type="ARBA" id="ARBA00007219"/>
    </source>
</evidence>
<evidence type="ECO:0000256" key="3">
    <source>
        <dbReference type="SAM" id="Coils"/>
    </source>
</evidence>
<feature type="coiled-coil region" evidence="3">
    <location>
        <begin position="295"/>
        <end position="417"/>
    </location>
</feature>
<comment type="similarity">
    <text evidence="1">Belongs to the CCDC93 family.</text>
</comment>
<feature type="coiled-coil region" evidence="3">
    <location>
        <begin position="218"/>
        <end position="256"/>
    </location>
</feature>
<gene>
    <name evidence="7" type="ORF">CTAYLR_005004</name>
</gene>
<feature type="region of interest" description="Disordered" evidence="4">
    <location>
        <begin position="199"/>
        <end position="218"/>
    </location>
</feature>
<feature type="domain" description="CCDC93 coiled-coil" evidence="5">
    <location>
        <begin position="164"/>
        <end position="598"/>
    </location>
</feature>
<dbReference type="InterPro" id="IPR019159">
    <property type="entry name" value="CCDC93_CC"/>
</dbReference>
<feature type="compositionally biased region" description="Basic and acidic residues" evidence="4">
    <location>
        <begin position="208"/>
        <end position="218"/>
    </location>
</feature>
<evidence type="ECO:0000256" key="2">
    <source>
        <dbReference type="ARBA" id="ARBA00023054"/>
    </source>
</evidence>
<organism evidence="7 8">
    <name type="scientific">Chrysophaeum taylorii</name>
    <dbReference type="NCBI Taxonomy" id="2483200"/>
    <lineage>
        <taxon>Eukaryota</taxon>
        <taxon>Sar</taxon>
        <taxon>Stramenopiles</taxon>
        <taxon>Ochrophyta</taxon>
        <taxon>Pelagophyceae</taxon>
        <taxon>Pelagomonadales</taxon>
        <taxon>Pelagomonadaceae</taxon>
        <taxon>Chrysophaeum</taxon>
    </lineage>
</organism>
<dbReference type="Pfam" id="PF21673">
    <property type="entry name" value="CCDC93_N"/>
    <property type="match status" value="1"/>
</dbReference>
<feature type="domain" description="CCDC93 N-terminal" evidence="6">
    <location>
        <begin position="20"/>
        <end position="126"/>
    </location>
</feature>
<keyword evidence="8" id="KW-1185">Reference proteome</keyword>
<evidence type="ECO:0000313" key="8">
    <source>
        <dbReference type="Proteomes" id="UP001230188"/>
    </source>
</evidence>
<comment type="caution">
    <text evidence="7">The sequence shown here is derived from an EMBL/GenBank/DDBJ whole genome shotgun (WGS) entry which is preliminary data.</text>
</comment>
<evidence type="ECO:0000256" key="4">
    <source>
        <dbReference type="SAM" id="MobiDB-lite"/>
    </source>
</evidence>
<dbReference type="EMBL" id="JAQMWT010000435">
    <property type="protein sequence ID" value="KAJ8601359.1"/>
    <property type="molecule type" value="Genomic_DNA"/>
</dbReference>
<sequence length="605" mass="68037">MIFEQPRNEDQTSSAERELQERKFRDITSYLVSAGYFRARAPSLSPFDKVVGGMCYCITHSHTHLDVDVLFRGDKSTTGQNIKLAEEIVHCMRAMGCPVALQAHQIRGRDWAQVQPAIAWLIKRMFEAKETLGSRLRQFSSQQFEKSYDAAQLGATRPERRPRRAPERKFRYAGSPLDSEESAVFACLLEYGDSLVAAASPKTPSKQGLERGVTDSLSRDLEKALERAEKDEEVHRGREEAAAKALQSEMMAAQQQQIAGAQVGQMVRLGAGEIAEAAKRYEVAKATGALSGGGDAFLEREAAVLEQRAAKARQTVEAARRKVAGLEAERDAAVAKVADVRAKIGESESVVERARREIAKLVQVEQRCDAAKKQDLEELKRLVILNETTKREEADFKADCKKKLAALEADLEAATAAVDDPDRLAEIEAMHAKVVAKDARLRRQVAASSRRIATTARLIDDVPTRTELVQYERRFHELYAQVATKLDETRKYYELYNSLDEILKIHQKEVTILNSIIDTYAQAMKTKHGKHAFLSQLEEMNAGLRKNLLAKKEALKKATDRASQEQAKFQHLVDEHRKYHTAVKDFHDECQKNEVLLARLQELKR</sequence>
<evidence type="ECO:0000259" key="5">
    <source>
        <dbReference type="Pfam" id="PF09762"/>
    </source>
</evidence>
<dbReference type="AlphaFoldDB" id="A0AAD7UBG9"/>
<name>A0AAD7UBG9_9STRA</name>
<dbReference type="GO" id="GO:0006893">
    <property type="term" value="P:Golgi to plasma membrane transport"/>
    <property type="evidence" value="ECO:0007669"/>
    <property type="project" value="TreeGrafter"/>
</dbReference>
<feature type="region of interest" description="Disordered" evidence="4">
    <location>
        <begin position="149"/>
        <end position="173"/>
    </location>
</feature>
<proteinExistence type="inferred from homology"/>
<evidence type="ECO:0008006" key="9">
    <source>
        <dbReference type="Google" id="ProtNLM"/>
    </source>
</evidence>
<dbReference type="InterPro" id="IPR039116">
    <property type="entry name" value="CCDC93"/>
</dbReference>
<evidence type="ECO:0000259" key="6">
    <source>
        <dbReference type="Pfam" id="PF21673"/>
    </source>
</evidence>